<accession>A0AAN4PS14</accession>
<evidence type="ECO:0000259" key="1">
    <source>
        <dbReference type="Pfam" id="PF07985"/>
    </source>
</evidence>
<evidence type="ECO:0000313" key="3">
    <source>
        <dbReference type="Proteomes" id="UP000051487"/>
    </source>
</evidence>
<dbReference type="Proteomes" id="UP000051487">
    <property type="component" value="Unassembled WGS sequence"/>
</dbReference>
<proteinExistence type="predicted"/>
<comment type="caution">
    <text evidence="2">The sequence shown here is derived from an EMBL/GenBank/DDBJ whole genome shotgun (WGS) entry which is preliminary data.</text>
</comment>
<dbReference type="PANTHER" id="PTHR42080:SF3">
    <property type="entry name" value="SRR1-LIKE DOMAIN-CONTAINING PROTEIN"/>
    <property type="match status" value="1"/>
</dbReference>
<evidence type="ECO:0000313" key="2">
    <source>
        <dbReference type="EMBL" id="GAQ11685.1"/>
    </source>
</evidence>
<protein>
    <recommendedName>
        <fullName evidence="1">SRR1-like domain-containing protein</fullName>
    </recommendedName>
</protein>
<dbReference type="AlphaFoldDB" id="A0AAN4PS14"/>
<reference evidence="2 3" key="1">
    <citation type="submission" date="2015-11" db="EMBL/GenBank/DDBJ databases">
        <title>Aspergillus lentulus strain IFM 54703T.</title>
        <authorList>
            <person name="Kusuya Y."/>
            <person name="Sakai K."/>
            <person name="Kamei K."/>
            <person name="Takahashi H."/>
            <person name="Yaguchi T."/>
        </authorList>
    </citation>
    <scope>NUCLEOTIDE SEQUENCE [LARGE SCALE GENOMIC DNA]</scope>
    <source>
        <strain evidence="2 3">IFM 54703</strain>
    </source>
</reference>
<name>A0AAN4PS14_ASPLE</name>
<feature type="domain" description="SRR1-like" evidence="1">
    <location>
        <begin position="220"/>
        <end position="287"/>
    </location>
</feature>
<sequence>MRGNTRLEQLLQHLQLSNSSTQPVATLNMHAWIDPPLRDGEDGDEREPTESEAIANIDQWYQEGRPLFPRDSLQDVRDQLRKPLKKGDSIYVKAFDGSIYEWPVKTGDIKTVWEPDDETGEEKRVQWVLTTPHISYRSFTGLKEVLKYSLPQAYCSVGIEHWMTRVGRGPEHEQLGNSDSGLEFLDTTLRNWEGSEAWRDIKSTLSSLNLNIRIGKVIAVQRALLLTLKSFLQESNLGTTDVACYVQDPGYSNTDWLVLERLDIKVLEDPEGFLEMDDASLVFSCSPNICVKEIVADIARPPILIWCTVKEEDPGCPLTDPDSPRVREMIRTCYDQFPFPEDHDDNFTCLTIYVKKQCQVPLGEELGSSLSCHYSSVLSCVKG</sequence>
<dbReference type="PANTHER" id="PTHR42080">
    <property type="entry name" value="SRR1 DOMAIN-CONTAINING PROTEIN"/>
    <property type="match status" value="1"/>
</dbReference>
<dbReference type="Pfam" id="PF07985">
    <property type="entry name" value="SRR1"/>
    <property type="match status" value="1"/>
</dbReference>
<organism evidence="2 3">
    <name type="scientific">Aspergillus lentulus</name>
    <dbReference type="NCBI Taxonomy" id="293939"/>
    <lineage>
        <taxon>Eukaryota</taxon>
        <taxon>Fungi</taxon>
        <taxon>Dikarya</taxon>
        <taxon>Ascomycota</taxon>
        <taxon>Pezizomycotina</taxon>
        <taxon>Eurotiomycetes</taxon>
        <taxon>Eurotiomycetidae</taxon>
        <taxon>Eurotiales</taxon>
        <taxon>Aspergillaceae</taxon>
        <taxon>Aspergillus</taxon>
        <taxon>Aspergillus subgen. Fumigati</taxon>
    </lineage>
</organism>
<gene>
    <name evidence="2" type="ORF">ALT_9006</name>
</gene>
<dbReference type="EMBL" id="BCLY01000016">
    <property type="protein sequence ID" value="GAQ11685.1"/>
    <property type="molecule type" value="Genomic_DNA"/>
</dbReference>
<dbReference type="InterPro" id="IPR012942">
    <property type="entry name" value="SRR1-like"/>
</dbReference>